<dbReference type="InterPro" id="IPR006172">
    <property type="entry name" value="DNA-dir_DNA_pol_B"/>
</dbReference>
<dbReference type="InterPro" id="IPR050240">
    <property type="entry name" value="DNA_pol_type-B"/>
</dbReference>
<keyword evidence="11" id="KW-1185">Reference proteome</keyword>
<dbReference type="GO" id="GO:0008296">
    <property type="term" value="F:3'-5'-DNA exonuclease activity"/>
    <property type="evidence" value="ECO:0007669"/>
    <property type="project" value="TreeGrafter"/>
</dbReference>
<dbReference type="Pfam" id="PF00136">
    <property type="entry name" value="DNA_pol_B"/>
    <property type="match status" value="1"/>
</dbReference>
<evidence type="ECO:0000313" key="11">
    <source>
        <dbReference type="Proteomes" id="UP000002729"/>
    </source>
</evidence>
<dbReference type="GO" id="GO:0003887">
    <property type="term" value="F:DNA-directed DNA polymerase activity"/>
    <property type="evidence" value="ECO:0007669"/>
    <property type="project" value="UniProtKB-KW"/>
</dbReference>
<dbReference type="InterPro" id="IPR012337">
    <property type="entry name" value="RNaseH-like_sf"/>
</dbReference>
<dbReference type="GO" id="GO:0045004">
    <property type="term" value="P:DNA replication proofreading"/>
    <property type="evidence" value="ECO:0007669"/>
    <property type="project" value="TreeGrafter"/>
</dbReference>
<dbReference type="GeneID" id="20223006"/>
<dbReference type="SMART" id="SM00486">
    <property type="entry name" value="POLBc"/>
    <property type="match status" value="1"/>
</dbReference>
<dbReference type="SUPFAM" id="SSF56672">
    <property type="entry name" value="DNA/RNA polymerases"/>
    <property type="match status" value="1"/>
</dbReference>
<sequence length="1148" mass="122068">MASTDLFLLDLEHDKDAICCRGVDRSGAFRALRITGFRPHFYWGPVETSGDAADDAAREAALRAATGDASVGVSTVSRVALAGHGAPQTYRRVSHACATPQSAVVKAAARAFRGDAGAGAVEDGLPVCRRFLAETRLSGGSWLRCATPPPAGNSQWTAAWRDVEGLCPDILADAPAAPEEPLPELRAVAVRVEAASGRDDTWMENQKTDDAVALVAVAVAGGACVVHAHAPAWRGAAARLGGGVEVRRYGSEAGALRGFEAHLLDLDPDVVLSFDNRALGLLGERFEAVVGRRPRLSRGKRDSAGWRVRSVTTYSKDWIKSRSEGGRRMASSNNLETHRLDGVEGRACLDLLRFVSMRATPKLTRYTLAEASRALLDAAPPTVGPAARAGLAAPRRAALAAAEARTVLALAAATNCVAETFETARATGLDLDTVSWRAASVRSEQLLLRASRSFGAALPLKRPAPVMRTPWAADTTPFLYHPSPLAELQPHQVNLVESGLMGHGGGTAGFYEDPVVVLDFASLYPSVFIAHNVCYTTLASDGARAHETPTTRPGDRELWGFVGADARDGLVPRTLRALLRARKAAKAGARAAAAAGDRRLADCLDARQLSLKMCANATYGYTGSDVSSLEGKPLAEACVRWGNAYCRRAIALVEDGTFPGARVVYSQTDSVFVVLPGRGHADAADEGRRIAAHVSRNLPEALTLEYEHALRPFILLHVNRYGGCTADGSMLLKGVASQRGSCAFVKKTLRGVAEALLLPGRGGVAGACAFAARRVDALLAGDVDAGELELGAFLWRVDHGDLDRLSRGAKTREDVDALRTPHVALAARTLRKEPLKRYRLGEFVPSLVSRGCKGDAQKETVADPEETLVNETPVDLRLYYDKKLRPELERLLAPFAGDPAVKALFARALRASPGVLAKREDAKALFQGAAASSTAAPPSPPRAQTLRDRFLLAGPGKDDRCVRCERPTEDDARRAAFCGPCFRAAPGARAACYLDLLACQRALDREVCALRRARDAAARAGAVPAGAVSDHAPRLCNALRRLRAVDAKLGRAFDAPPEASPPPPPPPRKKKRQRSAPRADLDGSRRSLFPAAADAPPPAPAAGAWACDFCTYVHAEPAEFDFLACTVCGAQRPKKAAKNAKAAPPRTP</sequence>
<protein>
    <recommendedName>
        <fullName evidence="2">DNA-directed DNA polymerase</fullName>
        <ecNumber evidence="2">2.7.7.7</ecNumber>
    </recommendedName>
</protein>
<dbReference type="AlphaFoldDB" id="F0XX34"/>
<keyword evidence="3" id="KW-0808">Transferase</keyword>
<evidence type="ECO:0000256" key="5">
    <source>
        <dbReference type="ARBA" id="ARBA00022932"/>
    </source>
</evidence>
<dbReference type="RefSeq" id="XP_009032177.1">
    <property type="nucleotide sequence ID" value="XM_009033929.1"/>
</dbReference>
<dbReference type="InterPro" id="IPR006134">
    <property type="entry name" value="DNA-dir_DNA_pol_B_multi_dom"/>
</dbReference>
<dbReference type="GO" id="GO:0006297">
    <property type="term" value="P:nucleotide-excision repair, DNA gap filling"/>
    <property type="evidence" value="ECO:0007669"/>
    <property type="project" value="TreeGrafter"/>
</dbReference>
<dbReference type="InterPro" id="IPR036397">
    <property type="entry name" value="RNaseH_sf"/>
</dbReference>
<evidence type="ECO:0000256" key="1">
    <source>
        <dbReference type="ARBA" id="ARBA00005755"/>
    </source>
</evidence>
<dbReference type="InterPro" id="IPR042087">
    <property type="entry name" value="DNA_pol_B_thumb"/>
</dbReference>
<accession>F0XX34</accession>
<dbReference type="PRINTS" id="PR00106">
    <property type="entry name" value="DNAPOLB"/>
</dbReference>
<keyword evidence="4" id="KW-0548">Nucleotidyltransferase</keyword>
<dbReference type="SUPFAM" id="SSF53098">
    <property type="entry name" value="Ribonuclease H-like"/>
    <property type="match status" value="1"/>
</dbReference>
<gene>
    <name evidence="10" type="primary">POLB</name>
    <name evidence="10" type="ORF">AURANDRAFT_60424</name>
</gene>
<comment type="similarity">
    <text evidence="1">Belongs to the DNA polymerase type-B family.</text>
</comment>
<feature type="region of interest" description="Disordered" evidence="8">
    <location>
        <begin position="1052"/>
        <end position="1082"/>
    </location>
</feature>
<evidence type="ECO:0000256" key="4">
    <source>
        <dbReference type="ARBA" id="ARBA00022695"/>
    </source>
</evidence>
<dbReference type="InterPro" id="IPR023211">
    <property type="entry name" value="DNA_pol_palm_dom_sf"/>
</dbReference>
<name>F0XX34_AURAN</name>
<keyword evidence="5" id="KW-0239">DNA-directed DNA polymerase</keyword>
<dbReference type="eggNOG" id="KOG0969">
    <property type="taxonomic scope" value="Eukaryota"/>
</dbReference>
<dbReference type="Proteomes" id="UP000002729">
    <property type="component" value="Unassembled WGS sequence"/>
</dbReference>
<dbReference type="GO" id="GO:0003677">
    <property type="term" value="F:DNA binding"/>
    <property type="evidence" value="ECO:0007669"/>
    <property type="project" value="UniProtKB-KW"/>
</dbReference>
<dbReference type="EC" id="2.7.7.7" evidence="2"/>
<dbReference type="Gene3D" id="3.30.420.10">
    <property type="entry name" value="Ribonuclease H-like superfamily/Ribonuclease H"/>
    <property type="match status" value="1"/>
</dbReference>
<dbReference type="Gene3D" id="3.90.1600.10">
    <property type="entry name" value="Palm domain of DNA polymerase"/>
    <property type="match status" value="1"/>
</dbReference>
<reference evidence="10 11" key="1">
    <citation type="journal article" date="2011" name="Proc. Natl. Acad. Sci. U.S.A.">
        <title>Niche of harmful alga Aureococcus anophagefferens revealed through ecogenomics.</title>
        <authorList>
            <person name="Gobler C.J."/>
            <person name="Berry D.L."/>
            <person name="Dyhrman S.T."/>
            <person name="Wilhelm S.W."/>
            <person name="Salamov A."/>
            <person name="Lobanov A.V."/>
            <person name="Zhang Y."/>
            <person name="Collier J.L."/>
            <person name="Wurch L.L."/>
            <person name="Kustka A.B."/>
            <person name="Dill B.D."/>
            <person name="Shah M."/>
            <person name="VerBerkmoes N.C."/>
            <person name="Kuo A."/>
            <person name="Terry A."/>
            <person name="Pangilinan J."/>
            <person name="Lindquist E.A."/>
            <person name="Lucas S."/>
            <person name="Paulsen I.T."/>
            <person name="Hattenrath-Lehmann T.K."/>
            <person name="Talmage S.C."/>
            <person name="Walker E.A."/>
            <person name="Koch F."/>
            <person name="Burson A.M."/>
            <person name="Marcoval M.A."/>
            <person name="Tang Y.Z."/>
            <person name="Lecleir G.R."/>
            <person name="Coyne K.J."/>
            <person name="Berg G.M."/>
            <person name="Bertrand E.M."/>
            <person name="Saito M.A."/>
            <person name="Gladyshev V.N."/>
            <person name="Grigoriev I.V."/>
        </authorList>
    </citation>
    <scope>NUCLEOTIDE SEQUENCE [LARGE SCALE GENOMIC DNA]</scope>
    <source>
        <strain evidence="11">CCMP 1984</strain>
    </source>
</reference>
<organism evidence="11">
    <name type="scientific">Aureococcus anophagefferens</name>
    <name type="common">Harmful bloom alga</name>
    <dbReference type="NCBI Taxonomy" id="44056"/>
    <lineage>
        <taxon>Eukaryota</taxon>
        <taxon>Sar</taxon>
        <taxon>Stramenopiles</taxon>
        <taxon>Ochrophyta</taxon>
        <taxon>Pelagophyceae</taxon>
        <taxon>Pelagomonadales</taxon>
        <taxon>Pelagomonadaceae</taxon>
        <taxon>Aureococcus</taxon>
    </lineage>
</organism>
<dbReference type="KEGG" id="aaf:AURANDRAFT_60424"/>
<dbReference type="PANTHER" id="PTHR10322:SF35">
    <property type="entry name" value="DNA-DIRECTED DNA POLYMERASE"/>
    <property type="match status" value="1"/>
</dbReference>
<evidence type="ECO:0000313" key="10">
    <source>
        <dbReference type="EMBL" id="EGB12502.1"/>
    </source>
</evidence>
<comment type="catalytic activity">
    <reaction evidence="7">
        <text>DNA(n) + a 2'-deoxyribonucleoside 5'-triphosphate = DNA(n+1) + diphosphate</text>
        <dbReference type="Rhea" id="RHEA:22508"/>
        <dbReference type="Rhea" id="RHEA-COMP:17339"/>
        <dbReference type="Rhea" id="RHEA-COMP:17340"/>
        <dbReference type="ChEBI" id="CHEBI:33019"/>
        <dbReference type="ChEBI" id="CHEBI:61560"/>
        <dbReference type="ChEBI" id="CHEBI:173112"/>
        <dbReference type="EC" id="2.7.7.7"/>
    </reaction>
</comment>
<dbReference type="GO" id="GO:0043625">
    <property type="term" value="C:delta DNA polymerase complex"/>
    <property type="evidence" value="ECO:0007669"/>
    <property type="project" value="TreeGrafter"/>
</dbReference>
<evidence type="ECO:0000259" key="9">
    <source>
        <dbReference type="Pfam" id="PF00136"/>
    </source>
</evidence>
<dbReference type="InParanoid" id="F0XX34"/>
<feature type="domain" description="DNA-directed DNA polymerase family B multifunctional" evidence="9">
    <location>
        <begin position="508"/>
        <end position="894"/>
    </location>
</feature>
<evidence type="ECO:0000256" key="8">
    <source>
        <dbReference type="SAM" id="MobiDB-lite"/>
    </source>
</evidence>
<dbReference type="PANTHER" id="PTHR10322">
    <property type="entry name" value="DNA POLYMERASE CATALYTIC SUBUNIT"/>
    <property type="match status" value="1"/>
</dbReference>
<dbReference type="Gene3D" id="1.10.287.690">
    <property type="entry name" value="Helix hairpin bin"/>
    <property type="match status" value="1"/>
</dbReference>
<keyword evidence="6" id="KW-0238">DNA-binding</keyword>
<dbReference type="Gene3D" id="1.10.132.60">
    <property type="entry name" value="DNA polymerase family B, C-terminal domain"/>
    <property type="match status" value="1"/>
</dbReference>
<evidence type="ECO:0000256" key="6">
    <source>
        <dbReference type="ARBA" id="ARBA00023125"/>
    </source>
</evidence>
<dbReference type="InterPro" id="IPR043502">
    <property type="entry name" value="DNA/RNA_pol_sf"/>
</dbReference>
<proteinExistence type="inferred from homology"/>
<dbReference type="EMBL" id="GL833120">
    <property type="protein sequence ID" value="EGB12502.1"/>
    <property type="molecule type" value="Genomic_DNA"/>
</dbReference>
<dbReference type="GO" id="GO:0000166">
    <property type="term" value="F:nucleotide binding"/>
    <property type="evidence" value="ECO:0007669"/>
    <property type="project" value="InterPro"/>
</dbReference>
<dbReference type="OrthoDB" id="2414538at2759"/>
<evidence type="ECO:0000256" key="2">
    <source>
        <dbReference type="ARBA" id="ARBA00012417"/>
    </source>
</evidence>
<evidence type="ECO:0000256" key="7">
    <source>
        <dbReference type="ARBA" id="ARBA00049244"/>
    </source>
</evidence>
<evidence type="ECO:0000256" key="3">
    <source>
        <dbReference type="ARBA" id="ARBA00022679"/>
    </source>
</evidence>
<dbReference type="GO" id="GO:0006287">
    <property type="term" value="P:base-excision repair, gap-filling"/>
    <property type="evidence" value="ECO:0007669"/>
    <property type="project" value="TreeGrafter"/>
</dbReference>